<gene>
    <name evidence="2" type="ORF">CD29_09220</name>
</gene>
<dbReference type="InterPro" id="IPR004042">
    <property type="entry name" value="Intein_endonuc_central"/>
</dbReference>
<evidence type="ECO:0000259" key="1">
    <source>
        <dbReference type="PROSITE" id="PS50819"/>
    </source>
</evidence>
<protein>
    <recommendedName>
        <fullName evidence="1">DOD-type homing endonuclease domain-containing protein</fullName>
    </recommendedName>
</protein>
<dbReference type="Gene3D" id="1.10.1220.10">
    <property type="entry name" value="Met repressor-like"/>
    <property type="match status" value="1"/>
</dbReference>
<dbReference type="InterPro" id="IPR027434">
    <property type="entry name" value="Homing_endonucl"/>
</dbReference>
<comment type="caution">
    <text evidence="2">The sequence shown here is derived from an EMBL/GenBank/DDBJ whole genome shotgun (WGS) entry which is preliminary data.</text>
</comment>
<feature type="domain" description="DOD-type homing endonuclease" evidence="1">
    <location>
        <begin position="76"/>
        <end position="205"/>
    </location>
</feature>
<dbReference type="SUPFAM" id="SSF55608">
    <property type="entry name" value="Homing endonucleases"/>
    <property type="match status" value="2"/>
</dbReference>
<dbReference type="Gene3D" id="1.10.10.60">
    <property type="entry name" value="Homeodomain-like"/>
    <property type="match status" value="1"/>
</dbReference>
<organism evidence="2 3">
    <name type="scientific">Ureibacillus manganicus DSM 26584</name>
    <dbReference type="NCBI Taxonomy" id="1384049"/>
    <lineage>
        <taxon>Bacteria</taxon>
        <taxon>Bacillati</taxon>
        <taxon>Bacillota</taxon>
        <taxon>Bacilli</taxon>
        <taxon>Bacillales</taxon>
        <taxon>Caryophanaceae</taxon>
        <taxon>Ureibacillus</taxon>
    </lineage>
</organism>
<dbReference type="InterPro" id="IPR013321">
    <property type="entry name" value="Arc_rbn_hlx_hlx"/>
</dbReference>
<evidence type="ECO:0000313" key="3">
    <source>
        <dbReference type="Proteomes" id="UP000030416"/>
    </source>
</evidence>
<reference evidence="2 3" key="1">
    <citation type="submission" date="2014-02" db="EMBL/GenBank/DDBJ databases">
        <title>Draft genome sequence of Lysinibacillus manganicus DSM 26584T.</title>
        <authorList>
            <person name="Zhang F."/>
            <person name="Wang G."/>
            <person name="Zhang L."/>
        </authorList>
    </citation>
    <scope>NUCLEOTIDE SEQUENCE [LARGE SCALE GENOMIC DNA]</scope>
    <source>
        <strain evidence="2 3">DSM 26584</strain>
    </source>
</reference>
<accession>A0A0A3I7Y8</accession>
<dbReference type="Gene3D" id="3.10.28.10">
    <property type="entry name" value="Homing endonucleases"/>
    <property type="match status" value="1"/>
</dbReference>
<dbReference type="AlphaFoldDB" id="A0A0A3I7Y8"/>
<dbReference type="Pfam" id="PF14528">
    <property type="entry name" value="LAGLIDADG_3"/>
    <property type="match status" value="2"/>
</dbReference>
<dbReference type="eggNOG" id="COG1372">
    <property type="taxonomic scope" value="Bacteria"/>
</dbReference>
<dbReference type="OrthoDB" id="961985at2"/>
<dbReference type="PROSITE" id="PS50819">
    <property type="entry name" value="INTEIN_ENDONUCLEASE"/>
    <property type="match status" value="1"/>
</dbReference>
<dbReference type="STRING" id="1384049.CD29_09220"/>
<keyword evidence="3" id="KW-1185">Reference proteome</keyword>
<dbReference type="InterPro" id="IPR004860">
    <property type="entry name" value="LAGLIDADG_dom"/>
</dbReference>
<name>A0A0A3I7Y8_9BACL</name>
<dbReference type="Proteomes" id="UP000030416">
    <property type="component" value="Unassembled WGS sequence"/>
</dbReference>
<dbReference type="GO" id="GO:0006355">
    <property type="term" value="P:regulation of DNA-templated transcription"/>
    <property type="evidence" value="ECO:0007669"/>
    <property type="project" value="InterPro"/>
</dbReference>
<dbReference type="GO" id="GO:0004519">
    <property type="term" value="F:endonuclease activity"/>
    <property type="evidence" value="ECO:0007669"/>
    <property type="project" value="InterPro"/>
</dbReference>
<sequence length="388" mass="44615">MARKKDITDEMIIEMYLSGMAVKDIAEKVGITPAGVSYIRNKHGIKAIREQSSGQPRKHKVNEDFFKVWSHDMAWVLGLFVTDGTVNKSVHSITFSQKDKRILKVIAKLMDADFVLAVSAKTRTTPTLLINSREIKKDLEALGITNNKSLSLPFPCVPDEFLPSFIRGVIDGDGNVDKHGYYVIITTASYGFAQGLLKVFSNWNLNPKIRSFISEHETKIYRVVIAGKNKVIYLSNIIYKNVSIYDNFIIYKRLYLSQHSEDPFIADDKRKVKAWIIENNEIIHVNNNRKSIKTYVSNTLINELRDVANANNTKINYLIEPIINQLINTSIKIKSEQMKPKDRVEFRTTFDKELVERMKLYKNANNMKLNEIIEYGMNQYLKGNENHN</sequence>
<dbReference type="RefSeq" id="WP_036185551.1">
    <property type="nucleotide sequence ID" value="NZ_AVDA01000009.1"/>
</dbReference>
<dbReference type="EMBL" id="JPVN01000009">
    <property type="protein sequence ID" value="KGR78848.1"/>
    <property type="molecule type" value="Genomic_DNA"/>
</dbReference>
<proteinExistence type="predicted"/>
<evidence type="ECO:0000313" key="2">
    <source>
        <dbReference type="EMBL" id="KGR78848.1"/>
    </source>
</evidence>